<dbReference type="Proteomes" id="UP000692954">
    <property type="component" value="Unassembled WGS sequence"/>
</dbReference>
<dbReference type="InterPro" id="IPR020846">
    <property type="entry name" value="MFS_dom"/>
</dbReference>
<feature type="transmembrane region" description="Helical" evidence="6">
    <location>
        <begin position="56"/>
        <end position="81"/>
    </location>
</feature>
<gene>
    <name evidence="8" type="ORF">PSON_ATCC_30995.1.T1210073</name>
</gene>
<feature type="transmembrane region" description="Helical" evidence="6">
    <location>
        <begin position="21"/>
        <end position="44"/>
    </location>
</feature>
<evidence type="ECO:0000313" key="8">
    <source>
        <dbReference type="EMBL" id="CAD8119436.1"/>
    </source>
</evidence>
<dbReference type="InterPro" id="IPR011701">
    <property type="entry name" value="MFS"/>
</dbReference>
<organism evidence="8 9">
    <name type="scientific">Paramecium sonneborni</name>
    <dbReference type="NCBI Taxonomy" id="65129"/>
    <lineage>
        <taxon>Eukaryota</taxon>
        <taxon>Sar</taxon>
        <taxon>Alveolata</taxon>
        <taxon>Ciliophora</taxon>
        <taxon>Intramacronucleata</taxon>
        <taxon>Oligohymenophorea</taxon>
        <taxon>Peniculida</taxon>
        <taxon>Parameciidae</taxon>
        <taxon>Paramecium</taxon>
    </lineage>
</organism>
<evidence type="ECO:0000256" key="4">
    <source>
        <dbReference type="ARBA" id="ARBA00022989"/>
    </source>
</evidence>
<reference evidence="8" key="1">
    <citation type="submission" date="2021-01" db="EMBL/GenBank/DDBJ databases">
        <authorList>
            <consortium name="Genoscope - CEA"/>
            <person name="William W."/>
        </authorList>
    </citation>
    <scope>NUCLEOTIDE SEQUENCE</scope>
</reference>
<accession>A0A8S1QUD2</accession>
<evidence type="ECO:0000256" key="1">
    <source>
        <dbReference type="ARBA" id="ARBA00004141"/>
    </source>
</evidence>
<dbReference type="PANTHER" id="PTHR23511">
    <property type="entry name" value="SYNAPTIC VESICLE GLYCOPROTEIN 2"/>
    <property type="match status" value="1"/>
</dbReference>
<dbReference type="AlphaFoldDB" id="A0A8S1QUD2"/>
<evidence type="ECO:0000259" key="7">
    <source>
        <dbReference type="PROSITE" id="PS50850"/>
    </source>
</evidence>
<dbReference type="EMBL" id="CAJJDN010000121">
    <property type="protein sequence ID" value="CAD8119436.1"/>
    <property type="molecule type" value="Genomic_DNA"/>
</dbReference>
<dbReference type="Pfam" id="PF07690">
    <property type="entry name" value="MFS_1"/>
    <property type="match status" value="1"/>
</dbReference>
<evidence type="ECO:0000256" key="3">
    <source>
        <dbReference type="ARBA" id="ARBA00022692"/>
    </source>
</evidence>
<keyword evidence="9" id="KW-1185">Reference proteome</keyword>
<evidence type="ECO:0000256" key="6">
    <source>
        <dbReference type="SAM" id="Phobius"/>
    </source>
</evidence>
<dbReference type="GO" id="GO:0016020">
    <property type="term" value="C:membrane"/>
    <property type="evidence" value="ECO:0007669"/>
    <property type="project" value="UniProtKB-SubCell"/>
</dbReference>
<dbReference type="GO" id="GO:0022857">
    <property type="term" value="F:transmembrane transporter activity"/>
    <property type="evidence" value="ECO:0007669"/>
    <property type="project" value="InterPro"/>
</dbReference>
<feature type="domain" description="Major facilitator superfamily (MFS) profile" evidence="7">
    <location>
        <begin position="23"/>
        <end position="110"/>
    </location>
</feature>
<dbReference type="PROSITE" id="PS50850">
    <property type="entry name" value="MFS"/>
    <property type="match status" value="1"/>
</dbReference>
<dbReference type="OrthoDB" id="4139357at2759"/>
<protein>
    <recommendedName>
        <fullName evidence="7">Major facilitator superfamily (MFS) profile domain-containing protein</fullName>
    </recommendedName>
</protein>
<keyword evidence="2" id="KW-0813">Transport</keyword>
<proteinExistence type="predicted"/>
<comment type="subcellular location">
    <subcellularLocation>
        <location evidence="1">Membrane</location>
        <topology evidence="1">Multi-pass membrane protein</topology>
    </subcellularLocation>
</comment>
<evidence type="ECO:0000256" key="2">
    <source>
        <dbReference type="ARBA" id="ARBA00022448"/>
    </source>
</evidence>
<evidence type="ECO:0000313" key="9">
    <source>
        <dbReference type="Proteomes" id="UP000692954"/>
    </source>
</evidence>
<keyword evidence="4 6" id="KW-1133">Transmembrane helix</keyword>
<evidence type="ECO:0000256" key="5">
    <source>
        <dbReference type="ARBA" id="ARBA00023136"/>
    </source>
</evidence>
<keyword evidence="3 6" id="KW-0812">Transmembrane</keyword>
<dbReference type="PANTHER" id="PTHR23511:SF5">
    <property type="entry name" value="MAJOR FACILITATOR-TYPE TRANSPORTER HXNZ-RELATED"/>
    <property type="match status" value="1"/>
</dbReference>
<name>A0A8S1QUD2_9CILI</name>
<sequence length="110" mass="12617">MDNQIFEYLLEKRVGFGKHQLRQFFIISFIDFLDGAEFLFLSILTPTLKQEWNLSIVELSIFGGSFNLGLMIGSTICGLLADRIGRKNILIIGTVLQSFFLQHLQTIQFK</sequence>
<keyword evidence="5 6" id="KW-0472">Membrane</keyword>
<comment type="caution">
    <text evidence="8">The sequence shown here is derived from an EMBL/GenBank/DDBJ whole genome shotgun (WGS) entry which is preliminary data.</text>
</comment>